<organism evidence="1 2">
    <name type="scientific">Melia azedarach</name>
    <name type="common">Chinaberry tree</name>
    <dbReference type="NCBI Taxonomy" id="155640"/>
    <lineage>
        <taxon>Eukaryota</taxon>
        <taxon>Viridiplantae</taxon>
        <taxon>Streptophyta</taxon>
        <taxon>Embryophyta</taxon>
        <taxon>Tracheophyta</taxon>
        <taxon>Spermatophyta</taxon>
        <taxon>Magnoliopsida</taxon>
        <taxon>eudicotyledons</taxon>
        <taxon>Gunneridae</taxon>
        <taxon>Pentapetalae</taxon>
        <taxon>rosids</taxon>
        <taxon>malvids</taxon>
        <taxon>Sapindales</taxon>
        <taxon>Meliaceae</taxon>
        <taxon>Melia</taxon>
    </lineage>
</organism>
<accession>A0ACC1XM33</accession>
<reference evidence="1 2" key="1">
    <citation type="journal article" date="2023" name="Science">
        <title>Complex scaffold remodeling in plant triterpene biosynthesis.</title>
        <authorList>
            <person name="De La Pena R."/>
            <person name="Hodgson H."/>
            <person name="Liu J.C."/>
            <person name="Stephenson M.J."/>
            <person name="Martin A.C."/>
            <person name="Owen C."/>
            <person name="Harkess A."/>
            <person name="Leebens-Mack J."/>
            <person name="Jimenez L.E."/>
            <person name="Osbourn A."/>
            <person name="Sattely E.S."/>
        </authorList>
    </citation>
    <scope>NUCLEOTIDE SEQUENCE [LARGE SCALE GENOMIC DNA]</scope>
    <source>
        <strain evidence="2">cv. JPN11</strain>
        <tissue evidence="1">Leaf</tissue>
    </source>
</reference>
<protein>
    <submittedName>
        <fullName evidence="1">Cytochrome P450</fullName>
    </submittedName>
</protein>
<proteinExistence type="predicted"/>
<comment type="caution">
    <text evidence="1">The sequence shown here is derived from an EMBL/GenBank/DDBJ whole genome shotgun (WGS) entry which is preliminary data.</text>
</comment>
<keyword evidence="2" id="KW-1185">Reference proteome</keyword>
<evidence type="ECO:0000313" key="1">
    <source>
        <dbReference type="EMBL" id="KAJ4712450.1"/>
    </source>
</evidence>
<dbReference type="Proteomes" id="UP001164539">
    <property type="component" value="Chromosome 8"/>
</dbReference>
<evidence type="ECO:0000313" key="2">
    <source>
        <dbReference type="Proteomes" id="UP001164539"/>
    </source>
</evidence>
<sequence length="524" mass="59696">MSGLGQLLRVNEISFLLQPLSTIAAAVFIIFLLFKWLCQPSMKQHYSPPSPPKLPIIGNLHQLGLLPHRSLHALAKRYGPLMLLHFGKVPVLVVSSDDAARLIMRSHDSIFANRPKTTPAQKLLYDGKDVALSPEQNEYWRQIKSICVLHLLSNKRVRSFHNVREEETALMIQKIKRLSSSSLPINLSEVLCTLTNDIVCRVSMGRKYSDEEAGRKFMKLLGKIEELLGTFHVGDYVPWLAWVCRFNGLDAVLEKVAKETDEFLERVIEEHENRMIMNNKKATDQTASEGEDQKNIMDVLLWIQKSNMYVKSIDRVSIKAIILDMFGAGTDTTYTLLEWTMTELLRHPDIMKRTQNEVRGIVGDKSDITEEDLDKMHYLNAVIKEILRFHTPIPLLLPRESNQDIKIQGYDIPAGTQVIINYWTIGRDPALWDQPEEFRPERFLNSSLDFHGRDFRFIPFGAGRRGCPGIQFGMRIAELALANLLKKFDWSLPAGVSGEELDMTEAASVTVHKKSPLFAMATPY</sequence>
<dbReference type="EMBL" id="CM051401">
    <property type="protein sequence ID" value="KAJ4712450.1"/>
    <property type="molecule type" value="Genomic_DNA"/>
</dbReference>
<name>A0ACC1XM33_MELAZ</name>
<gene>
    <name evidence="1" type="ORF">OWV82_014694</name>
</gene>